<evidence type="ECO:0000313" key="2">
    <source>
        <dbReference type="Proteomes" id="UP001196413"/>
    </source>
</evidence>
<keyword evidence="2" id="KW-1185">Reference proteome</keyword>
<proteinExistence type="predicted"/>
<name>A0AAD5MBZ7_PARTN</name>
<gene>
    <name evidence="1" type="ORF">KIN20_010825</name>
</gene>
<dbReference type="EMBL" id="JAHQIW010001916">
    <property type="protein sequence ID" value="KAJ1354023.1"/>
    <property type="molecule type" value="Genomic_DNA"/>
</dbReference>
<reference evidence="1" key="1">
    <citation type="submission" date="2021-06" db="EMBL/GenBank/DDBJ databases">
        <title>Parelaphostrongylus tenuis whole genome reference sequence.</title>
        <authorList>
            <person name="Garwood T.J."/>
            <person name="Larsen P.A."/>
            <person name="Fountain-Jones N.M."/>
            <person name="Garbe J.R."/>
            <person name="Macchietto M.G."/>
            <person name="Kania S.A."/>
            <person name="Gerhold R.W."/>
            <person name="Richards J.E."/>
            <person name="Wolf T.M."/>
        </authorList>
    </citation>
    <scope>NUCLEOTIDE SEQUENCE</scope>
    <source>
        <strain evidence="1">MNPRO001-30</strain>
        <tissue evidence="1">Meninges</tissue>
    </source>
</reference>
<sequence length="106" mass="12198">MATEESNSLGKTAMTRPLRRLSVNDDSVVEKDDSELSETKYLERQKGSFPHFCADYIFQTIPPNSGVAFEAKVVPKCERLYLKRSLDKYQSGIVLFVTYLPMFYME</sequence>
<accession>A0AAD5MBZ7</accession>
<dbReference type="Proteomes" id="UP001196413">
    <property type="component" value="Unassembled WGS sequence"/>
</dbReference>
<comment type="caution">
    <text evidence="1">The sequence shown here is derived from an EMBL/GenBank/DDBJ whole genome shotgun (WGS) entry which is preliminary data.</text>
</comment>
<protein>
    <submittedName>
        <fullName evidence="1">Uncharacterized protein</fullName>
    </submittedName>
</protein>
<dbReference type="AlphaFoldDB" id="A0AAD5MBZ7"/>
<organism evidence="1 2">
    <name type="scientific">Parelaphostrongylus tenuis</name>
    <name type="common">Meningeal worm</name>
    <dbReference type="NCBI Taxonomy" id="148309"/>
    <lineage>
        <taxon>Eukaryota</taxon>
        <taxon>Metazoa</taxon>
        <taxon>Ecdysozoa</taxon>
        <taxon>Nematoda</taxon>
        <taxon>Chromadorea</taxon>
        <taxon>Rhabditida</taxon>
        <taxon>Rhabditina</taxon>
        <taxon>Rhabditomorpha</taxon>
        <taxon>Strongyloidea</taxon>
        <taxon>Metastrongylidae</taxon>
        <taxon>Parelaphostrongylus</taxon>
    </lineage>
</organism>
<evidence type="ECO:0000313" key="1">
    <source>
        <dbReference type="EMBL" id="KAJ1354023.1"/>
    </source>
</evidence>